<accession>A0ABS5L621</accession>
<dbReference type="InterPro" id="IPR005084">
    <property type="entry name" value="CBM6"/>
</dbReference>
<dbReference type="InterPro" id="IPR008979">
    <property type="entry name" value="Galactose-bd-like_sf"/>
</dbReference>
<evidence type="ECO:0000313" key="5">
    <source>
        <dbReference type="Proteomes" id="UP000730482"/>
    </source>
</evidence>
<dbReference type="EMBL" id="JAAFYZ010000273">
    <property type="protein sequence ID" value="MBS2553654.1"/>
    <property type="molecule type" value="Genomic_DNA"/>
</dbReference>
<evidence type="ECO:0000256" key="2">
    <source>
        <dbReference type="SAM" id="MobiDB-lite"/>
    </source>
</evidence>
<dbReference type="Proteomes" id="UP000730482">
    <property type="component" value="Unassembled WGS sequence"/>
</dbReference>
<dbReference type="PRINTS" id="PR01217">
    <property type="entry name" value="PRICHEXTENSN"/>
</dbReference>
<dbReference type="SMART" id="SM00606">
    <property type="entry name" value="CBD_IV"/>
    <property type="match status" value="1"/>
</dbReference>
<gene>
    <name evidence="4" type="ORF">KGQ19_43060</name>
</gene>
<dbReference type="Gene3D" id="2.60.120.260">
    <property type="entry name" value="Galactose-binding domain-like"/>
    <property type="match status" value="1"/>
</dbReference>
<organism evidence="4 5">
    <name type="scientific">Catenulispora pinistramenti</name>
    <dbReference type="NCBI Taxonomy" id="2705254"/>
    <lineage>
        <taxon>Bacteria</taxon>
        <taxon>Bacillati</taxon>
        <taxon>Actinomycetota</taxon>
        <taxon>Actinomycetes</taxon>
        <taxon>Catenulisporales</taxon>
        <taxon>Catenulisporaceae</taxon>
        <taxon>Catenulispora</taxon>
    </lineage>
</organism>
<keyword evidence="5" id="KW-1185">Reference proteome</keyword>
<keyword evidence="1" id="KW-0732">Signal</keyword>
<name>A0ABS5L621_9ACTN</name>
<feature type="compositionally biased region" description="Polar residues" evidence="2">
    <location>
        <begin position="48"/>
        <end position="58"/>
    </location>
</feature>
<feature type="compositionally biased region" description="Pro residues" evidence="2">
    <location>
        <begin position="134"/>
        <end position="145"/>
    </location>
</feature>
<feature type="region of interest" description="Disordered" evidence="2">
    <location>
        <begin position="48"/>
        <end position="167"/>
    </location>
</feature>
<evidence type="ECO:0000313" key="4">
    <source>
        <dbReference type="EMBL" id="MBS2553654.1"/>
    </source>
</evidence>
<sequence length="300" mass="29731">MNGLTRKHAALGGAAALVVGVTLILIPGGSSASRQAPSANVAAAVADGTTSVPPTSDGSPAPTLAPSVPSVPQATVSPVPLSSGKTAAPPAAPITTLPPPVPASSAAPPQPGTSRPAVPASTPSPKQSAHPPVHTTPPPVKPPTSAPTSAPPAGCASGTGWTGGATLPIPGAEHTACWGVTTEASADDPARGGSQDLGHLAEGSWAEYPTVDFGAGQSQFLARVASGAVAGISGKVQIHLDSLTNAPVSVFEIANTGGWQTWQTVQMNMSRTTGVHNVYLSFDSGQPLPFVSLHWFSFGN</sequence>
<feature type="compositionally biased region" description="Pro residues" evidence="2">
    <location>
        <begin position="90"/>
        <end position="102"/>
    </location>
</feature>
<reference evidence="4 5" key="1">
    <citation type="submission" date="2020-02" db="EMBL/GenBank/DDBJ databases">
        <title>Acidophilic actinobacteria isolated from forest soil.</title>
        <authorList>
            <person name="Golinska P."/>
        </authorList>
    </citation>
    <scope>NUCLEOTIDE SEQUENCE [LARGE SCALE GENOMIC DNA]</scope>
    <source>
        <strain evidence="4 5">NL8</strain>
    </source>
</reference>
<proteinExistence type="predicted"/>
<dbReference type="RefSeq" id="WP_212020424.1">
    <property type="nucleotide sequence ID" value="NZ_JAAFYZ010000273.1"/>
</dbReference>
<dbReference type="InterPro" id="IPR006584">
    <property type="entry name" value="Cellulose-bd_IV"/>
</dbReference>
<dbReference type="CDD" id="cd04084">
    <property type="entry name" value="CBM6_xylanase-like"/>
    <property type="match status" value="1"/>
</dbReference>
<comment type="caution">
    <text evidence="4">The sequence shown here is derived from an EMBL/GenBank/DDBJ whole genome shotgun (WGS) entry which is preliminary data.</text>
</comment>
<dbReference type="Pfam" id="PF03422">
    <property type="entry name" value="CBM_6"/>
    <property type="match status" value="1"/>
</dbReference>
<evidence type="ECO:0000256" key="1">
    <source>
        <dbReference type="ARBA" id="ARBA00022729"/>
    </source>
</evidence>
<protein>
    <submittedName>
        <fullName evidence="4">Carbohydrate-binding protein</fullName>
    </submittedName>
</protein>
<evidence type="ECO:0000259" key="3">
    <source>
        <dbReference type="PROSITE" id="PS51175"/>
    </source>
</evidence>
<feature type="domain" description="CBM6" evidence="3">
    <location>
        <begin position="167"/>
        <end position="299"/>
    </location>
</feature>
<dbReference type="SUPFAM" id="SSF49785">
    <property type="entry name" value="Galactose-binding domain-like"/>
    <property type="match status" value="1"/>
</dbReference>
<dbReference type="PROSITE" id="PS51175">
    <property type="entry name" value="CBM6"/>
    <property type="match status" value="1"/>
</dbReference>